<sequence>MEMSSISKTLLFLLLLSCNLNVSIASPSCHPTKENAINVHFMPHTHDDVGWLKTVDEYYYGGKKEIDPSGVQYILDSVIKALEADEKRRFIYVEMAFFWRWWIEQSEGMRKRVKNLVDEGRLEFINGGWSMNDEAAAHYNAIIDQMSLGLRFLNDTFGEPSVPEIAWQIDPFGHAKEQANIFFNMGFKGLFFGRADHADIAQRRQDKSLEMLWESRPGSSRLFTGILPNLYQPPNGFCFDVFCGDDAMVDNLESPEYNIPQKMKAFLKVVLDESKVYATNQIPMTMGGDFQYTDASMWFKNMDKVMKYFKHEKINILYSTPSCYAKAVKASMKGSFPIKTDDFFPYSNDPHSYWTGYFTSRPSLKGMIRVSNNILQACKQMDVIAHLHSENVMVMKRALGVTQHHDAVTGTGKQAVTNDYASRLSIASEKCYDVMNSAYLKLSNSNQVFCPLLNISECQFSSSQSKDFYVNVYNPTSHPQNYNPHFPGNGNYEYFIDGSAISTFPISKSVMNIPGRSSFVHNEINVYFEAKEVLPMSFKTFKVNVSPKKESKVKENESLSRVIGDSNFKTNIILDSHGNIKGLKTPEGIFRFNVKFAYYIGHSGNNSFPKERASGAYIFRPLSQVPIPFPNPIEKPIIRRSKNVIELELKYSNWTSLVTRIFRNEEYFEFEWLVGPIPTDNNEVGKEIVLQYTSKDIRSQNTFYTDSNGRQYIKRKKDFRSTWKLDLSTEPVSRNYYPITSAITVEDSHIRMALLTDRSQGGTSLKDGGIETMIHRRLLFDDAFGVNEALNETAFGKGLVVRGKHWLLFEKPESKAPSRFLSIKKYDDCIVSFSDSSKALFVPLPPLNHDELPQNVHILTLERVSNGILIRFEHFFDDLDDKVFSKPVEFNLRKIFSPSVLSFKSIQEVSLGGNFYLSKTLSDTTVRLKPMEIRSYILN</sequence>
<dbReference type="InterPro" id="IPR011682">
    <property type="entry name" value="Glyco_hydro_38_C"/>
</dbReference>
<name>A0A0K2UF80_LEPSM</name>
<evidence type="ECO:0000256" key="9">
    <source>
        <dbReference type="ARBA" id="ARBA00023295"/>
    </source>
</evidence>
<keyword evidence="7" id="KW-1015">Disulfide bond</keyword>
<dbReference type="InterPro" id="IPR015341">
    <property type="entry name" value="Glyco_hydro_38_cen"/>
</dbReference>
<dbReference type="Gene3D" id="2.60.40.1360">
    <property type="match status" value="1"/>
</dbReference>
<dbReference type="InterPro" id="IPR050843">
    <property type="entry name" value="Glycosyl_Hydrlase_38"/>
</dbReference>
<evidence type="ECO:0000256" key="1">
    <source>
        <dbReference type="ARBA" id="ARBA00000365"/>
    </source>
</evidence>
<comment type="cofactor">
    <cofactor evidence="10">
        <name>Zn(2+)</name>
        <dbReference type="ChEBI" id="CHEBI:29105"/>
    </cofactor>
    <text evidence="10">Binds 1 zinc ion per subunit.</text>
</comment>
<dbReference type="Gene3D" id="2.60.40.1180">
    <property type="entry name" value="Golgi alpha-mannosidase II"/>
    <property type="match status" value="1"/>
</dbReference>
<feature type="signal peptide" evidence="10">
    <location>
        <begin position="1"/>
        <end position="25"/>
    </location>
</feature>
<evidence type="ECO:0000259" key="11">
    <source>
        <dbReference type="SMART" id="SM00872"/>
    </source>
</evidence>
<evidence type="ECO:0000256" key="6">
    <source>
        <dbReference type="ARBA" id="ARBA00022833"/>
    </source>
</evidence>
<dbReference type="InterPro" id="IPR037094">
    <property type="entry name" value="Glyco_hydro_38_cen_sf"/>
</dbReference>
<dbReference type="EC" id="3.2.1.-" evidence="10"/>
<dbReference type="OrthoDB" id="2016903at2759"/>
<keyword evidence="6 10" id="KW-0862">Zinc</keyword>
<dbReference type="GO" id="GO:0004559">
    <property type="term" value="F:alpha-mannosidase activity"/>
    <property type="evidence" value="ECO:0007669"/>
    <property type="project" value="UniProtKB-EC"/>
</dbReference>
<dbReference type="GO" id="GO:0006013">
    <property type="term" value="P:mannose metabolic process"/>
    <property type="evidence" value="ECO:0007669"/>
    <property type="project" value="InterPro"/>
</dbReference>
<dbReference type="FunFam" id="3.20.110.10:FF:000001">
    <property type="entry name" value="Alpha-mannosidase"/>
    <property type="match status" value="1"/>
</dbReference>
<dbReference type="SUPFAM" id="SSF74650">
    <property type="entry name" value="Galactose mutarotase-like"/>
    <property type="match status" value="1"/>
</dbReference>
<proteinExistence type="inferred from homology"/>
<dbReference type="Pfam" id="PF17677">
    <property type="entry name" value="Glyco_hydro38C2"/>
    <property type="match status" value="1"/>
</dbReference>
<dbReference type="SUPFAM" id="SSF88713">
    <property type="entry name" value="Glycoside hydrolase/deacetylase"/>
    <property type="match status" value="1"/>
</dbReference>
<dbReference type="GO" id="GO:0005764">
    <property type="term" value="C:lysosome"/>
    <property type="evidence" value="ECO:0007669"/>
    <property type="project" value="TreeGrafter"/>
</dbReference>
<dbReference type="InterPro" id="IPR011013">
    <property type="entry name" value="Gal_mutarotase_sf_dom"/>
</dbReference>
<dbReference type="GO" id="GO:0046872">
    <property type="term" value="F:metal ion binding"/>
    <property type="evidence" value="ECO:0007669"/>
    <property type="project" value="UniProtKB-KW"/>
</dbReference>
<dbReference type="SUPFAM" id="SSF88688">
    <property type="entry name" value="Families 57/38 glycoside transferase middle domain"/>
    <property type="match status" value="1"/>
</dbReference>
<dbReference type="Pfam" id="PF01074">
    <property type="entry name" value="Glyco_hydro_38N"/>
    <property type="match status" value="1"/>
</dbReference>
<dbReference type="SMART" id="SM00872">
    <property type="entry name" value="Alpha-mann_mid"/>
    <property type="match status" value="1"/>
</dbReference>
<dbReference type="GO" id="GO:0030246">
    <property type="term" value="F:carbohydrate binding"/>
    <property type="evidence" value="ECO:0007669"/>
    <property type="project" value="InterPro"/>
</dbReference>
<dbReference type="InterPro" id="IPR000602">
    <property type="entry name" value="Glyco_hydro_38_N"/>
</dbReference>
<dbReference type="InterPro" id="IPR011330">
    <property type="entry name" value="Glyco_hydro/deAcase_b/a-brl"/>
</dbReference>
<dbReference type="InterPro" id="IPR027291">
    <property type="entry name" value="Glyco_hydro_38_N_sf"/>
</dbReference>
<evidence type="ECO:0000256" key="4">
    <source>
        <dbReference type="ARBA" id="ARBA00022723"/>
    </source>
</evidence>
<dbReference type="InterPro" id="IPR028995">
    <property type="entry name" value="Glyco_hydro_57/38_cen_sf"/>
</dbReference>
<keyword evidence="5 10" id="KW-0378">Hydrolase</keyword>
<accession>A0A0K2UF80</accession>
<comment type="catalytic activity">
    <reaction evidence="1">
        <text>Hydrolysis of terminal, non-reducing alpha-D-mannose residues in alpha-D-mannosides.</text>
        <dbReference type="EC" id="3.2.1.24"/>
    </reaction>
</comment>
<dbReference type="Gene3D" id="1.20.1270.50">
    <property type="entry name" value="Glycoside hydrolase family 38, central domain"/>
    <property type="match status" value="2"/>
</dbReference>
<keyword evidence="4 10" id="KW-0479">Metal-binding</keyword>
<feature type="domain" description="Glycoside hydrolase family 38 central" evidence="11">
    <location>
        <begin position="352"/>
        <end position="424"/>
    </location>
</feature>
<dbReference type="PANTHER" id="PTHR11607:SF3">
    <property type="entry name" value="LYSOSOMAL ALPHA-MANNOSIDASE"/>
    <property type="match status" value="1"/>
</dbReference>
<dbReference type="Pfam" id="PF07748">
    <property type="entry name" value="Glyco_hydro_38C"/>
    <property type="match status" value="1"/>
</dbReference>
<protein>
    <recommendedName>
        <fullName evidence="3 10">Alpha-mannosidase</fullName>
        <ecNumber evidence="10">3.2.1.-</ecNumber>
    </recommendedName>
</protein>
<dbReference type="FunFam" id="1.20.1270.50:FF:000002">
    <property type="entry name" value="Alpha-mannosidase"/>
    <property type="match status" value="1"/>
</dbReference>
<evidence type="ECO:0000313" key="12">
    <source>
        <dbReference type="EMBL" id="CDW36617.1"/>
    </source>
</evidence>
<evidence type="ECO:0000256" key="10">
    <source>
        <dbReference type="RuleBase" id="RU361199"/>
    </source>
</evidence>
<evidence type="ECO:0000256" key="5">
    <source>
        <dbReference type="ARBA" id="ARBA00022801"/>
    </source>
</evidence>
<evidence type="ECO:0000256" key="2">
    <source>
        <dbReference type="ARBA" id="ARBA00009792"/>
    </source>
</evidence>
<feature type="chain" id="PRO_5017851794" description="Alpha-mannosidase" evidence="10">
    <location>
        <begin position="26"/>
        <end position="939"/>
    </location>
</feature>
<reference evidence="12" key="1">
    <citation type="submission" date="2014-05" db="EMBL/GenBank/DDBJ databases">
        <authorList>
            <person name="Chronopoulou M."/>
        </authorList>
    </citation>
    <scope>NUCLEOTIDE SEQUENCE</scope>
    <source>
        <tissue evidence="12">Whole organism</tissue>
    </source>
</reference>
<dbReference type="Gene3D" id="2.70.98.30">
    <property type="entry name" value="Golgi alpha-mannosidase II, domain 4"/>
    <property type="match status" value="1"/>
</dbReference>
<dbReference type="EMBL" id="HACA01019256">
    <property type="protein sequence ID" value="CDW36617.1"/>
    <property type="molecule type" value="Transcribed_RNA"/>
</dbReference>
<dbReference type="AlphaFoldDB" id="A0A0K2UF80"/>
<keyword evidence="9 10" id="KW-0326">Glycosidase</keyword>
<dbReference type="InterPro" id="IPR013780">
    <property type="entry name" value="Glyco_hydro_b"/>
</dbReference>
<keyword evidence="10" id="KW-0732">Signal</keyword>
<dbReference type="PANTHER" id="PTHR11607">
    <property type="entry name" value="ALPHA-MANNOSIDASE"/>
    <property type="match status" value="1"/>
</dbReference>
<evidence type="ECO:0000256" key="7">
    <source>
        <dbReference type="ARBA" id="ARBA00023157"/>
    </source>
</evidence>
<organism evidence="12">
    <name type="scientific">Lepeophtheirus salmonis</name>
    <name type="common">Salmon louse</name>
    <name type="synonym">Caligus salmonis</name>
    <dbReference type="NCBI Taxonomy" id="72036"/>
    <lineage>
        <taxon>Eukaryota</taxon>
        <taxon>Metazoa</taxon>
        <taxon>Ecdysozoa</taxon>
        <taxon>Arthropoda</taxon>
        <taxon>Crustacea</taxon>
        <taxon>Multicrustacea</taxon>
        <taxon>Hexanauplia</taxon>
        <taxon>Copepoda</taxon>
        <taxon>Siphonostomatoida</taxon>
        <taxon>Caligidae</taxon>
        <taxon>Lepeophtheirus</taxon>
    </lineage>
</organism>
<dbReference type="Pfam" id="PF09261">
    <property type="entry name" value="Alpha-mann_mid"/>
    <property type="match status" value="1"/>
</dbReference>
<dbReference type="InterPro" id="IPR041147">
    <property type="entry name" value="GH38_C"/>
</dbReference>
<dbReference type="CDD" id="cd10810">
    <property type="entry name" value="GH38N_AMII_LAM_like"/>
    <property type="match status" value="1"/>
</dbReference>
<evidence type="ECO:0000256" key="8">
    <source>
        <dbReference type="ARBA" id="ARBA00023180"/>
    </source>
</evidence>
<evidence type="ECO:0000256" key="3">
    <source>
        <dbReference type="ARBA" id="ARBA00012752"/>
    </source>
</evidence>
<dbReference type="FunFam" id="1.20.1270.50:FF:000003">
    <property type="entry name" value="Alpha-mannosidase"/>
    <property type="match status" value="1"/>
</dbReference>
<dbReference type="Gene3D" id="3.20.110.10">
    <property type="entry name" value="Glycoside hydrolase 38, N terminal domain"/>
    <property type="match status" value="1"/>
</dbReference>
<comment type="similarity">
    <text evidence="2 10">Belongs to the glycosyl hydrolase 38 family.</text>
</comment>
<keyword evidence="8" id="KW-0325">Glycoprotein</keyword>